<evidence type="ECO:0000313" key="2">
    <source>
        <dbReference type="EMBL" id="GBN24699.1"/>
    </source>
</evidence>
<evidence type="ECO:0000313" key="3">
    <source>
        <dbReference type="Proteomes" id="UP000499080"/>
    </source>
</evidence>
<proteinExistence type="predicted"/>
<evidence type="ECO:0000256" key="1">
    <source>
        <dbReference type="SAM" id="SignalP"/>
    </source>
</evidence>
<sequence>MHTGLGAFFVLANFLGVLNRQLRSTSFLAIVDARCICGELKRHETGCANLTENACCADSGTQMLCSESASMMKSGFCIPTEDILRVWLDK</sequence>
<dbReference type="Proteomes" id="UP000499080">
    <property type="component" value="Unassembled WGS sequence"/>
</dbReference>
<organism evidence="2 3">
    <name type="scientific">Araneus ventricosus</name>
    <name type="common">Orbweaver spider</name>
    <name type="synonym">Epeira ventricosa</name>
    <dbReference type="NCBI Taxonomy" id="182803"/>
    <lineage>
        <taxon>Eukaryota</taxon>
        <taxon>Metazoa</taxon>
        <taxon>Ecdysozoa</taxon>
        <taxon>Arthropoda</taxon>
        <taxon>Chelicerata</taxon>
        <taxon>Arachnida</taxon>
        <taxon>Araneae</taxon>
        <taxon>Araneomorphae</taxon>
        <taxon>Entelegynae</taxon>
        <taxon>Araneoidea</taxon>
        <taxon>Araneidae</taxon>
        <taxon>Araneus</taxon>
    </lineage>
</organism>
<accession>A0A4Y2MDJ0</accession>
<dbReference type="EMBL" id="BGPR01007155">
    <property type="protein sequence ID" value="GBN24699.1"/>
    <property type="molecule type" value="Genomic_DNA"/>
</dbReference>
<protein>
    <submittedName>
        <fullName evidence="2">Uncharacterized protein</fullName>
    </submittedName>
</protein>
<keyword evidence="3" id="KW-1185">Reference proteome</keyword>
<comment type="caution">
    <text evidence="2">The sequence shown here is derived from an EMBL/GenBank/DDBJ whole genome shotgun (WGS) entry which is preliminary data.</text>
</comment>
<feature type="chain" id="PRO_5021327164" evidence="1">
    <location>
        <begin position="20"/>
        <end position="90"/>
    </location>
</feature>
<name>A0A4Y2MDJ0_ARAVE</name>
<dbReference type="AlphaFoldDB" id="A0A4Y2MDJ0"/>
<keyword evidence="1" id="KW-0732">Signal</keyword>
<reference evidence="2 3" key="1">
    <citation type="journal article" date="2019" name="Sci. Rep.">
        <title>Orb-weaving spider Araneus ventricosus genome elucidates the spidroin gene catalogue.</title>
        <authorList>
            <person name="Kono N."/>
            <person name="Nakamura H."/>
            <person name="Ohtoshi R."/>
            <person name="Moran D.A.P."/>
            <person name="Shinohara A."/>
            <person name="Yoshida Y."/>
            <person name="Fujiwara M."/>
            <person name="Mori M."/>
            <person name="Tomita M."/>
            <person name="Arakawa K."/>
        </authorList>
    </citation>
    <scope>NUCLEOTIDE SEQUENCE [LARGE SCALE GENOMIC DNA]</scope>
</reference>
<feature type="signal peptide" evidence="1">
    <location>
        <begin position="1"/>
        <end position="19"/>
    </location>
</feature>
<gene>
    <name evidence="2" type="ORF">AVEN_21546_1</name>
</gene>